<protein>
    <submittedName>
        <fullName evidence="2">Uncharacterized protein</fullName>
    </submittedName>
</protein>
<dbReference type="EMBL" id="VDUZ01000027">
    <property type="protein sequence ID" value="TXL73145.1"/>
    <property type="molecule type" value="Genomic_DNA"/>
</dbReference>
<feature type="signal peptide" evidence="1">
    <location>
        <begin position="1"/>
        <end position="36"/>
    </location>
</feature>
<accession>A0A5C8PHK2</accession>
<gene>
    <name evidence="2" type="ORF">FHP25_22190</name>
</gene>
<keyword evidence="1" id="KW-0732">Signal</keyword>
<evidence type="ECO:0000313" key="3">
    <source>
        <dbReference type="Proteomes" id="UP000321638"/>
    </source>
</evidence>
<dbReference type="AlphaFoldDB" id="A0A5C8PHK2"/>
<sequence>MTDPTSMHEVDEAVRLAAASAAALSALSLMLSSANAAGDAFRSAVRHSDLAAATELALVAAGIIKILNDEPRPAPASVSKRSEAYRSVNLYGMESDGRPVVT</sequence>
<evidence type="ECO:0000256" key="1">
    <source>
        <dbReference type="SAM" id="SignalP"/>
    </source>
</evidence>
<evidence type="ECO:0000313" key="2">
    <source>
        <dbReference type="EMBL" id="TXL73145.1"/>
    </source>
</evidence>
<reference evidence="2 3" key="1">
    <citation type="submission" date="2019-06" db="EMBL/GenBank/DDBJ databases">
        <title>New taxonomy in bacterial strain CC-CFT640, isolated from vineyard.</title>
        <authorList>
            <person name="Lin S.-Y."/>
            <person name="Tsai C.-F."/>
            <person name="Young C.-C."/>
        </authorList>
    </citation>
    <scope>NUCLEOTIDE SEQUENCE [LARGE SCALE GENOMIC DNA]</scope>
    <source>
        <strain evidence="2 3">CC-CFT640</strain>
    </source>
</reference>
<feature type="chain" id="PRO_5022976225" evidence="1">
    <location>
        <begin position="37"/>
        <end position="102"/>
    </location>
</feature>
<comment type="caution">
    <text evidence="2">The sequence shown here is derived from an EMBL/GenBank/DDBJ whole genome shotgun (WGS) entry which is preliminary data.</text>
</comment>
<dbReference type="Proteomes" id="UP000321638">
    <property type="component" value="Unassembled WGS sequence"/>
</dbReference>
<dbReference type="RefSeq" id="WP_147849165.1">
    <property type="nucleotide sequence ID" value="NZ_VDUZ01000027.1"/>
</dbReference>
<name>A0A5C8PHK2_9HYPH</name>
<organism evidence="2 3">
    <name type="scientific">Vineibacter terrae</name>
    <dbReference type="NCBI Taxonomy" id="2586908"/>
    <lineage>
        <taxon>Bacteria</taxon>
        <taxon>Pseudomonadati</taxon>
        <taxon>Pseudomonadota</taxon>
        <taxon>Alphaproteobacteria</taxon>
        <taxon>Hyphomicrobiales</taxon>
        <taxon>Vineibacter</taxon>
    </lineage>
</organism>
<proteinExistence type="predicted"/>
<keyword evidence="3" id="KW-1185">Reference proteome</keyword>